<accession>A0A397TGR4</accession>
<proteinExistence type="predicted"/>
<comment type="caution">
    <text evidence="1">The sequence shown here is derived from an EMBL/GenBank/DDBJ whole genome shotgun (WGS) entry which is preliminary data.</text>
</comment>
<dbReference type="EMBL" id="QKYT01000059">
    <property type="protein sequence ID" value="RIA95587.1"/>
    <property type="molecule type" value="Genomic_DNA"/>
</dbReference>
<keyword evidence="2" id="KW-1185">Reference proteome</keyword>
<evidence type="ECO:0000313" key="2">
    <source>
        <dbReference type="Proteomes" id="UP000265703"/>
    </source>
</evidence>
<name>A0A397TGR4_9GLOM</name>
<reference evidence="1 2" key="1">
    <citation type="submission" date="2018-06" db="EMBL/GenBank/DDBJ databases">
        <title>Comparative genomics reveals the genomic features of Rhizophagus irregularis, R. cerebriforme, R. diaphanum and Gigaspora rosea, and their symbiotic lifestyle signature.</title>
        <authorList>
            <person name="Morin E."/>
            <person name="San Clemente H."/>
            <person name="Chen E.C.H."/>
            <person name="De La Providencia I."/>
            <person name="Hainaut M."/>
            <person name="Kuo A."/>
            <person name="Kohler A."/>
            <person name="Murat C."/>
            <person name="Tang N."/>
            <person name="Roy S."/>
            <person name="Loubradou J."/>
            <person name="Henrissat B."/>
            <person name="Grigoriev I.V."/>
            <person name="Corradi N."/>
            <person name="Roux C."/>
            <person name="Martin F.M."/>
        </authorList>
    </citation>
    <scope>NUCLEOTIDE SEQUENCE [LARGE SCALE GENOMIC DNA]</scope>
    <source>
        <strain evidence="1 2">DAOM 227022</strain>
    </source>
</reference>
<gene>
    <name evidence="1" type="ORF">C1645_757313</name>
</gene>
<evidence type="ECO:0000313" key="1">
    <source>
        <dbReference type="EMBL" id="RIA95587.1"/>
    </source>
</evidence>
<protein>
    <submittedName>
        <fullName evidence="1">Uncharacterized protein</fullName>
    </submittedName>
</protein>
<dbReference type="Proteomes" id="UP000265703">
    <property type="component" value="Unassembled WGS sequence"/>
</dbReference>
<sequence>MPRAGSVTNRALLNKLTSMETSIDSMLDDMNQMMRYQEMRSVARTRNAVLYNSHQNIELLSTDNGGLPMNYPTRAIDIVNIPDVEVVGLLQSYDLNAGGDDYSQRKRLAEFLGVMLP</sequence>
<organism evidence="1 2">
    <name type="scientific">Glomus cerebriforme</name>
    <dbReference type="NCBI Taxonomy" id="658196"/>
    <lineage>
        <taxon>Eukaryota</taxon>
        <taxon>Fungi</taxon>
        <taxon>Fungi incertae sedis</taxon>
        <taxon>Mucoromycota</taxon>
        <taxon>Glomeromycotina</taxon>
        <taxon>Glomeromycetes</taxon>
        <taxon>Glomerales</taxon>
        <taxon>Glomeraceae</taxon>
        <taxon>Glomus</taxon>
    </lineage>
</organism>
<dbReference type="AlphaFoldDB" id="A0A397TGR4"/>